<evidence type="ECO:0008006" key="5">
    <source>
        <dbReference type="Google" id="ProtNLM"/>
    </source>
</evidence>
<evidence type="ECO:0000313" key="3">
    <source>
        <dbReference type="EMBL" id="PLW11411.1"/>
    </source>
</evidence>
<dbReference type="Proteomes" id="UP000235392">
    <property type="component" value="Unassembled WGS sequence"/>
</dbReference>
<feature type="region of interest" description="Disordered" evidence="1">
    <location>
        <begin position="362"/>
        <end position="410"/>
    </location>
</feature>
<evidence type="ECO:0000256" key="1">
    <source>
        <dbReference type="SAM" id="MobiDB-lite"/>
    </source>
</evidence>
<sequence>MLSLAVSLTALTLVAQTFAHLSLVSVHGSNGAVGHGFGVNLYGKYPREKGIPGDAGGDSGIFQTGTDDPSPPCGGTPELGPIDVVSWLDQAEGSGLPSAHANLSVVAEVFQVNRDGGGPMSCEYSEDATAATWKPMFMSLNQAGNSGIQNQVRTNETVVMNFPEGAKCTGGWTQAACIVRCRTGVNKRFGGCFAVKLADAVQYSAVAAVSVKQVDTAETTLKLGDDTAWKLTEEQIILIANQVIIEMKKEGLVVSASTSTSSTSPLNVTTLSNISDKIQLSSNDSAVLNPVYLPVKHSSNYSNVYSNSSSVDASDAADKHLYEIANATGSAIVAANIVDHQVNDLSSPIVASPSPVDVASPPVNVASPPVDVASPPADVASPPVVAKSKKNHKTRKQSSKCKAPRSKHDD</sequence>
<evidence type="ECO:0000313" key="4">
    <source>
        <dbReference type="Proteomes" id="UP000235392"/>
    </source>
</evidence>
<feature type="compositionally biased region" description="Basic residues" evidence="1">
    <location>
        <begin position="387"/>
        <end position="410"/>
    </location>
</feature>
<feature type="signal peptide" evidence="2">
    <location>
        <begin position="1"/>
        <end position="19"/>
    </location>
</feature>
<dbReference type="PANTHER" id="PTHR34618:SF1">
    <property type="entry name" value="SECRETED PROTEIN"/>
    <property type="match status" value="1"/>
</dbReference>
<dbReference type="Pfam" id="PF11327">
    <property type="entry name" value="Egh16-like"/>
    <property type="match status" value="1"/>
</dbReference>
<feature type="compositionally biased region" description="Low complexity" evidence="1">
    <location>
        <begin position="362"/>
        <end position="386"/>
    </location>
</feature>
<comment type="caution">
    <text evidence="3">The sequence shown here is derived from an EMBL/GenBank/DDBJ whole genome shotgun (WGS) entry which is preliminary data.</text>
</comment>
<protein>
    <recommendedName>
        <fullName evidence="5">Secreted protein</fullName>
    </recommendedName>
</protein>
<organism evidence="3 4">
    <name type="scientific">Puccinia coronata f. sp. avenae</name>
    <dbReference type="NCBI Taxonomy" id="200324"/>
    <lineage>
        <taxon>Eukaryota</taxon>
        <taxon>Fungi</taxon>
        <taxon>Dikarya</taxon>
        <taxon>Basidiomycota</taxon>
        <taxon>Pucciniomycotina</taxon>
        <taxon>Pucciniomycetes</taxon>
        <taxon>Pucciniales</taxon>
        <taxon>Pucciniaceae</taxon>
        <taxon>Puccinia</taxon>
    </lineage>
</organism>
<name>A0A2N5SDS2_9BASI</name>
<feature type="chain" id="PRO_5014807946" description="Secreted protein" evidence="2">
    <location>
        <begin position="20"/>
        <end position="410"/>
    </location>
</feature>
<keyword evidence="2" id="KW-0732">Signal</keyword>
<dbReference type="InterPro" id="IPR021476">
    <property type="entry name" value="Egh16-like"/>
</dbReference>
<proteinExistence type="predicted"/>
<evidence type="ECO:0000256" key="2">
    <source>
        <dbReference type="SAM" id="SignalP"/>
    </source>
</evidence>
<dbReference type="AlphaFoldDB" id="A0A2N5SDS2"/>
<dbReference type="EMBL" id="PGCI01000924">
    <property type="protein sequence ID" value="PLW11411.1"/>
    <property type="molecule type" value="Genomic_DNA"/>
</dbReference>
<reference evidence="3 4" key="1">
    <citation type="submission" date="2017-11" db="EMBL/GenBank/DDBJ databases">
        <title>De novo assembly and phasing of dikaryotic genomes from two isolates of Puccinia coronata f. sp. avenae, the causal agent of oat crown rust.</title>
        <authorList>
            <person name="Miller M.E."/>
            <person name="Zhang Y."/>
            <person name="Omidvar V."/>
            <person name="Sperschneider J."/>
            <person name="Schwessinger B."/>
            <person name="Raley C."/>
            <person name="Palmer J.M."/>
            <person name="Garnica D."/>
            <person name="Upadhyaya N."/>
            <person name="Rathjen J."/>
            <person name="Taylor J.M."/>
            <person name="Park R.F."/>
            <person name="Dodds P.N."/>
            <person name="Hirsch C.D."/>
            <person name="Kianian S.F."/>
            <person name="Figueroa M."/>
        </authorList>
    </citation>
    <scope>NUCLEOTIDE SEQUENCE [LARGE SCALE GENOMIC DNA]</scope>
    <source>
        <strain evidence="3">12SD80</strain>
    </source>
</reference>
<accession>A0A2N5SDS2</accession>
<dbReference type="PANTHER" id="PTHR34618">
    <property type="entry name" value="SURFACE PROTEIN MAS1, PUTATIVE-RELATED"/>
    <property type="match status" value="1"/>
</dbReference>
<gene>
    <name evidence="3" type="ORF">PCASD_20212</name>
</gene>